<dbReference type="Proteomes" id="UP000325113">
    <property type="component" value="Unassembled WGS sequence"/>
</dbReference>
<dbReference type="Proteomes" id="UP000323011">
    <property type="component" value="Unassembled WGS sequence"/>
</dbReference>
<sequence>MSAARPVQQADQAGPSPRRPVGAGALPDYDAMVQALREEAAHAWELNSRAEAALVEVHASVERTEAQLLDTRARTEALLPLQARLEAHMAEVTTETLGNARAAHKYHQTWRAVRNAVAAAIGEPEDGASIGPVGDARTSVAAEEPMAIPRWLAATPSASPPTRPDCQCRAR</sequence>
<organism evidence="3 7">
    <name type="scientific">Cafeteria roenbergensis</name>
    <name type="common">Marine flagellate</name>
    <dbReference type="NCBI Taxonomy" id="33653"/>
    <lineage>
        <taxon>Eukaryota</taxon>
        <taxon>Sar</taxon>
        <taxon>Stramenopiles</taxon>
        <taxon>Bigyra</taxon>
        <taxon>Opalozoa</taxon>
        <taxon>Bicosoecida</taxon>
        <taxon>Cafeteriaceae</taxon>
        <taxon>Cafeteria</taxon>
    </lineage>
</organism>
<evidence type="ECO:0000313" key="5">
    <source>
        <dbReference type="Proteomes" id="UP000322899"/>
    </source>
</evidence>
<dbReference type="Proteomes" id="UP000322899">
    <property type="component" value="Unassembled WGS sequence"/>
</dbReference>
<gene>
    <name evidence="4" type="ORF">FNF27_00829</name>
    <name evidence="2" type="ORF">FNF29_01077</name>
    <name evidence="3" type="ORF">FNF31_00271</name>
</gene>
<proteinExistence type="predicted"/>
<name>A0A5A8DT75_CAFRO</name>
<dbReference type="EMBL" id="VLTM01000002">
    <property type="protein sequence ID" value="KAA0168389.1"/>
    <property type="molecule type" value="Genomic_DNA"/>
</dbReference>
<dbReference type="EMBL" id="VLTN01000004">
    <property type="protein sequence ID" value="KAA0156284.1"/>
    <property type="molecule type" value="Genomic_DNA"/>
</dbReference>
<evidence type="ECO:0000256" key="1">
    <source>
        <dbReference type="SAM" id="MobiDB-lite"/>
    </source>
</evidence>
<comment type="caution">
    <text evidence="3">The sequence shown here is derived from an EMBL/GenBank/DDBJ whole genome shotgun (WGS) entry which is preliminary data.</text>
</comment>
<reference evidence="5 6" key="1">
    <citation type="submission" date="2019-07" db="EMBL/GenBank/DDBJ databases">
        <title>Genomes of Cafeteria roenbergensis.</title>
        <authorList>
            <person name="Fischer M.G."/>
            <person name="Hackl T."/>
            <person name="Roman M."/>
        </authorList>
    </citation>
    <scope>NUCLEOTIDE SEQUENCE [LARGE SCALE GENOMIC DNA]</scope>
    <source>
        <strain evidence="2 6">BVI</strain>
        <strain evidence="3 7">Cflag</strain>
        <strain evidence="4 5">E4-10P</strain>
    </source>
</reference>
<dbReference type="AlphaFoldDB" id="A0A5A8DT75"/>
<accession>A0A5A8DT75</accession>
<evidence type="ECO:0000313" key="4">
    <source>
        <dbReference type="EMBL" id="KAA0177656.1"/>
    </source>
</evidence>
<keyword evidence="6" id="KW-1185">Reference proteome</keyword>
<evidence type="ECO:0000313" key="6">
    <source>
        <dbReference type="Proteomes" id="UP000323011"/>
    </source>
</evidence>
<feature type="region of interest" description="Disordered" evidence="1">
    <location>
        <begin position="147"/>
        <end position="171"/>
    </location>
</feature>
<feature type="region of interest" description="Disordered" evidence="1">
    <location>
        <begin position="1"/>
        <end position="25"/>
    </location>
</feature>
<evidence type="ECO:0000313" key="2">
    <source>
        <dbReference type="EMBL" id="KAA0156284.1"/>
    </source>
</evidence>
<protein>
    <submittedName>
        <fullName evidence="3">Uncharacterized protein</fullName>
    </submittedName>
</protein>
<evidence type="ECO:0000313" key="3">
    <source>
        <dbReference type="EMBL" id="KAA0168389.1"/>
    </source>
</evidence>
<evidence type="ECO:0000313" key="7">
    <source>
        <dbReference type="Proteomes" id="UP000325113"/>
    </source>
</evidence>
<dbReference type="EMBL" id="VLTO01000003">
    <property type="protein sequence ID" value="KAA0177656.1"/>
    <property type="molecule type" value="Genomic_DNA"/>
</dbReference>